<dbReference type="InterPro" id="IPR033739">
    <property type="entry name" value="M10A_MMP"/>
</dbReference>
<keyword evidence="4" id="KW-0378">Hydrolase</keyword>
<feature type="region of interest" description="Disordered" evidence="11">
    <location>
        <begin position="454"/>
        <end position="495"/>
    </location>
</feature>
<dbReference type="InterPro" id="IPR006026">
    <property type="entry name" value="Peptidase_Metallo"/>
</dbReference>
<dbReference type="InterPro" id="IPR024079">
    <property type="entry name" value="MetalloPept_cat_dom_sf"/>
</dbReference>
<evidence type="ECO:0000256" key="5">
    <source>
        <dbReference type="ARBA" id="ARBA00022833"/>
    </source>
</evidence>
<keyword evidence="9" id="KW-0106">Calcium</keyword>
<keyword evidence="5 8" id="KW-0862">Zinc</keyword>
<dbReference type="InterPro" id="IPR036375">
    <property type="entry name" value="Hemopexin-like_dom_sf"/>
</dbReference>
<evidence type="ECO:0000256" key="11">
    <source>
        <dbReference type="SAM" id="MobiDB-lite"/>
    </source>
</evidence>
<feature type="binding site" evidence="9">
    <location>
        <position position="155"/>
    </location>
    <ligand>
        <name>Zn(2+)</name>
        <dbReference type="ChEBI" id="CHEBI:29105"/>
        <label>1</label>
    </ligand>
</feature>
<dbReference type="Proteomes" id="UP000681722">
    <property type="component" value="Unassembled WGS sequence"/>
</dbReference>
<feature type="binding site" evidence="9">
    <location>
        <position position="160"/>
    </location>
    <ligand>
        <name>Ca(2+)</name>
        <dbReference type="ChEBI" id="CHEBI:29108"/>
        <label>1</label>
    </ligand>
</feature>
<feature type="binding site" evidence="9">
    <location>
        <position position="158"/>
    </location>
    <ligand>
        <name>Ca(2+)</name>
        <dbReference type="ChEBI" id="CHEBI:29108"/>
        <label>1</label>
    </ligand>
</feature>
<evidence type="ECO:0000259" key="12">
    <source>
        <dbReference type="SMART" id="SM00235"/>
    </source>
</evidence>
<dbReference type="SMART" id="SM00235">
    <property type="entry name" value="ZnMc"/>
    <property type="match status" value="1"/>
</dbReference>
<evidence type="ECO:0000256" key="3">
    <source>
        <dbReference type="ARBA" id="ARBA00022723"/>
    </source>
</evidence>
<evidence type="ECO:0000256" key="8">
    <source>
        <dbReference type="PIRSR" id="PIRSR001191-2"/>
    </source>
</evidence>
<dbReference type="PANTHER" id="PTHR10201:SF323">
    <property type="entry name" value="MATRIX METALLOPROTEINASE-21"/>
    <property type="match status" value="1"/>
</dbReference>
<evidence type="ECO:0000313" key="15">
    <source>
        <dbReference type="Proteomes" id="UP000663829"/>
    </source>
</evidence>
<feature type="binding site" evidence="9">
    <location>
        <position position="145"/>
    </location>
    <ligand>
        <name>Zn(2+)</name>
        <dbReference type="ChEBI" id="CHEBI:29105"/>
        <label>1</label>
    </ligand>
</feature>
<dbReference type="InterPro" id="IPR021190">
    <property type="entry name" value="Pept_M10A"/>
</dbReference>
<dbReference type="PROSITE" id="PS51642">
    <property type="entry name" value="HEMOPEXIN_2"/>
    <property type="match status" value="1"/>
</dbReference>
<feature type="binding site" evidence="9">
    <location>
        <position position="160"/>
    </location>
    <ligand>
        <name>Ca(2+)</name>
        <dbReference type="ChEBI" id="CHEBI:29108"/>
        <label>3</label>
    </ligand>
</feature>
<sequence length="495" mass="57601">MLILVCELDETTKAYMKKARCGNPDIGTYDSIRQPVAVDAPAEMRTGVKARSGLSIPSKYVTGTGIWPKKHLKWFIEGYPQKQKKISTEELHKIFQQSFNDWEQHTSLKFEMVNNANDANLKIKFESVEHGDGYPFDGQGQTLAHAFFPTSGDIHFDDDEHFTTEYKNLGEDQYTLRLVASHEIGHALGLAHSLEPESLMFPLYQQFDANYRLSTDDQEGIQTLYGKKENIINTDDNSNKATERPGHHHEMDPLFPTDNWCSARITTGCEGPDGELYLFKDKQVWRYRARTKRSWDPEPKLISDRFPGINTTITACVKSANGFTYLFRNYRMWKLKTHWNADGPHIVRGKNYPQNPRIALLHNNIIYLLRGKLAFQFNENDNDRHLEIKSIDSILKTLPTEHIYSGFTYQKRHYLFGKKNVYVYDATSGKLVSGYPKQMKNGWFACEENKDEMKQKKKSTTTTTTTTTTRSQFYNRHHNRRPHQYRHHHHHHHHD</sequence>
<feature type="binding site" evidence="9">
    <location>
        <position position="130"/>
    </location>
    <ligand>
        <name>Zn(2+)</name>
        <dbReference type="ChEBI" id="CHEBI:29105"/>
        <label>1</label>
    </ligand>
</feature>
<dbReference type="GO" id="GO:0008270">
    <property type="term" value="F:zinc ion binding"/>
    <property type="evidence" value="ECO:0007669"/>
    <property type="project" value="InterPro"/>
</dbReference>
<dbReference type="PANTHER" id="PTHR10201">
    <property type="entry name" value="MATRIX METALLOPROTEINASE"/>
    <property type="match status" value="1"/>
</dbReference>
<dbReference type="GO" id="GO:0031012">
    <property type="term" value="C:extracellular matrix"/>
    <property type="evidence" value="ECO:0007669"/>
    <property type="project" value="InterPro"/>
</dbReference>
<evidence type="ECO:0000256" key="2">
    <source>
        <dbReference type="ARBA" id="ARBA00022670"/>
    </source>
</evidence>
<dbReference type="OrthoDB" id="406838at2759"/>
<dbReference type="PRINTS" id="PR00138">
    <property type="entry name" value="MATRIXIN"/>
</dbReference>
<dbReference type="Gene3D" id="3.40.390.10">
    <property type="entry name" value="Collagenase (Catalytic Domain)"/>
    <property type="match status" value="1"/>
</dbReference>
<feature type="binding site" evidence="9">
    <location>
        <position position="157"/>
    </location>
    <ligand>
        <name>Ca(2+)</name>
        <dbReference type="ChEBI" id="CHEBI:29108"/>
        <label>3</label>
    </ligand>
</feature>
<feature type="binding site" evidence="8">
    <location>
        <position position="192"/>
    </location>
    <ligand>
        <name>Zn(2+)</name>
        <dbReference type="ChEBI" id="CHEBI:29105"/>
        <label>2</label>
        <note>catalytic</note>
    </ligand>
</feature>
<dbReference type="InterPro" id="IPR001818">
    <property type="entry name" value="Pept_M10_metallopeptidase"/>
</dbReference>
<comment type="similarity">
    <text evidence="1">Belongs to the peptidase M10A family.</text>
</comment>
<organism evidence="13 15">
    <name type="scientific">Didymodactylos carnosus</name>
    <dbReference type="NCBI Taxonomy" id="1234261"/>
    <lineage>
        <taxon>Eukaryota</taxon>
        <taxon>Metazoa</taxon>
        <taxon>Spiralia</taxon>
        <taxon>Gnathifera</taxon>
        <taxon>Rotifera</taxon>
        <taxon>Eurotatoria</taxon>
        <taxon>Bdelloidea</taxon>
        <taxon>Philodinida</taxon>
        <taxon>Philodinidae</taxon>
        <taxon>Didymodactylos</taxon>
    </lineage>
</organism>
<accession>A0A814BL67</accession>
<dbReference type="InterPro" id="IPR018487">
    <property type="entry name" value="Hemopexin-like_repeat"/>
</dbReference>
<dbReference type="CDD" id="cd04278">
    <property type="entry name" value="ZnMc_MMP"/>
    <property type="match status" value="1"/>
</dbReference>
<feature type="binding site" evidence="9">
    <location>
        <position position="153"/>
    </location>
    <ligand>
        <name>Ca(2+)</name>
        <dbReference type="ChEBI" id="CHEBI:29108"/>
        <label>2</label>
    </ligand>
</feature>
<dbReference type="GO" id="GO:0030574">
    <property type="term" value="P:collagen catabolic process"/>
    <property type="evidence" value="ECO:0007669"/>
    <property type="project" value="TreeGrafter"/>
</dbReference>
<feature type="domain" description="Peptidase metallopeptidase" evidence="12">
    <location>
        <begin position="63"/>
        <end position="227"/>
    </location>
</feature>
<evidence type="ECO:0000256" key="7">
    <source>
        <dbReference type="PIRSR" id="PIRSR001191-1"/>
    </source>
</evidence>
<dbReference type="Pfam" id="PF00413">
    <property type="entry name" value="Peptidase_M10"/>
    <property type="match status" value="1"/>
</dbReference>
<comment type="caution">
    <text evidence="13">The sequence shown here is derived from an EMBL/GenBank/DDBJ whole genome shotgun (WGS) entry which is preliminary data.</text>
</comment>
<reference evidence="13" key="1">
    <citation type="submission" date="2021-02" db="EMBL/GenBank/DDBJ databases">
        <authorList>
            <person name="Nowell W R."/>
        </authorList>
    </citation>
    <scope>NUCLEOTIDE SEQUENCE</scope>
</reference>
<feature type="binding site" evidence="9">
    <location>
        <position position="200"/>
    </location>
    <ligand>
        <name>Zn(2+)</name>
        <dbReference type="ChEBI" id="CHEBI:29105"/>
        <label>2</label>
        <note>catalytic</note>
    </ligand>
</feature>
<feature type="active site" evidence="7">
    <location>
        <position position="183"/>
    </location>
</feature>
<gene>
    <name evidence="13" type="ORF">GPM918_LOCUS10008</name>
    <name evidence="14" type="ORF">SRO942_LOCUS10009</name>
</gene>
<dbReference type="AlphaFoldDB" id="A0A814BL67"/>
<dbReference type="SUPFAM" id="SSF55486">
    <property type="entry name" value="Metalloproteases ('zincins'), catalytic domain"/>
    <property type="match status" value="1"/>
</dbReference>
<feature type="binding site" evidence="9">
    <location>
        <position position="132"/>
    </location>
    <ligand>
        <name>Zn(2+)</name>
        <dbReference type="ChEBI" id="CHEBI:29105"/>
        <label>1</label>
    </ligand>
</feature>
<keyword evidence="15" id="KW-1185">Reference proteome</keyword>
<comment type="cofactor">
    <cofactor evidence="9">
        <name>Ca(2+)</name>
        <dbReference type="ChEBI" id="CHEBI:29108"/>
    </cofactor>
    <text evidence="9">Can bind about 5 Ca(2+) ions per subunit.</text>
</comment>
<dbReference type="Proteomes" id="UP000663829">
    <property type="component" value="Unassembled WGS sequence"/>
</dbReference>
<dbReference type="GO" id="GO:0030198">
    <property type="term" value="P:extracellular matrix organization"/>
    <property type="evidence" value="ECO:0007669"/>
    <property type="project" value="TreeGrafter"/>
</dbReference>
<evidence type="ECO:0000256" key="6">
    <source>
        <dbReference type="ARBA" id="ARBA00023049"/>
    </source>
</evidence>
<dbReference type="EMBL" id="CAJOBC010001921">
    <property type="protein sequence ID" value="CAF3706076.1"/>
    <property type="molecule type" value="Genomic_DNA"/>
</dbReference>
<dbReference type="SMART" id="SM00120">
    <property type="entry name" value="HX"/>
    <property type="match status" value="2"/>
</dbReference>
<feature type="binding site" evidence="9">
    <location>
        <position position="137"/>
    </location>
    <ligand>
        <name>Ca(2+)</name>
        <dbReference type="ChEBI" id="CHEBI:29108"/>
        <label>3</label>
    </ligand>
</feature>
<feature type="binding site" evidence="9">
    <location>
        <position position="359"/>
    </location>
    <ligand>
        <name>Ca(2+)</name>
        <dbReference type="ChEBI" id="CHEBI:29108"/>
        <label>5</label>
    </ligand>
</feature>
<evidence type="ECO:0000313" key="13">
    <source>
        <dbReference type="EMBL" id="CAF0927664.1"/>
    </source>
</evidence>
<name>A0A814BL67_9BILA</name>
<dbReference type="PIRSF" id="PIRSF001191">
    <property type="entry name" value="Peptidase_M10A_matrix"/>
    <property type="match status" value="1"/>
</dbReference>
<keyword evidence="3 8" id="KW-0479">Metal-binding</keyword>
<feature type="binding site" evidence="8">
    <location>
        <position position="182"/>
    </location>
    <ligand>
        <name>Zn(2+)</name>
        <dbReference type="ChEBI" id="CHEBI:29105"/>
        <label>2</label>
        <note>catalytic</note>
    </ligand>
</feature>
<protein>
    <recommendedName>
        <fullName evidence="12">Peptidase metallopeptidase domain-containing protein</fullName>
    </recommendedName>
</protein>
<dbReference type="GO" id="GO:0006508">
    <property type="term" value="P:proteolysis"/>
    <property type="evidence" value="ECO:0007669"/>
    <property type="project" value="UniProtKB-KW"/>
</dbReference>
<keyword evidence="2" id="KW-0645">Protease</keyword>
<evidence type="ECO:0000256" key="1">
    <source>
        <dbReference type="ARBA" id="ARBA00010370"/>
    </source>
</evidence>
<dbReference type="EMBL" id="CAJNOQ010001921">
    <property type="protein sequence ID" value="CAF0927664.1"/>
    <property type="molecule type" value="Genomic_DNA"/>
</dbReference>
<dbReference type="SUPFAM" id="SSF50923">
    <property type="entry name" value="Hemopexin-like domain"/>
    <property type="match status" value="1"/>
</dbReference>
<feature type="binding site" evidence="9">
    <location>
        <position position="138"/>
    </location>
    <ligand>
        <name>Ca(2+)</name>
        <dbReference type="ChEBI" id="CHEBI:29108"/>
        <label>3</label>
    </ligand>
</feature>
<feature type="binding site" evidence="8">
    <location>
        <position position="186"/>
    </location>
    <ligand>
        <name>Zn(2+)</name>
        <dbReference type="ChEBI" id="CHEBI:29105"/>
        <label>2</label>
        <note>catalytic</note>
    </ligand>
</feature>
<feature type="compositionally biased region" description="Low complexity" evidence="11">
    <location>
        <begin position="460"/>
        <end position="469"/>
    </location>
</feature>
<dbReference type="Pfam" id="PF00045">
    <property type="entry name" value="Hemopexin"/>
    <property type="match status" value="1"/>
</dbReference>
<proteinExistence type="inferred from homology"/>
<keyword evidence="6" id="KW-0482">Metalloprotease</keyword>
<dbReference type="GO" id="GO:0004222">
    <property type="term" value="F:metalloendopeptidase activity"/>
    <property type="evidence" value="ECO:0007669"/>
    <property type="project" value="InterPro"/>
</dbReference>
<evidence type="ECO:0000256" key="4">
    <source>
        <dbReference type="ARBA" id="ARBA00022801"/>
    </source>
</evidence>
<comment type="cofactor">
    <cofactor evidence="9">
        <name>Zn(2+)</name>
        <dbReference type="ChEBI" id="CHEBI:29105"/>
    </cofactor>
    <text evidence="9">Binds 2 Zn(2+) ions per subunit.</text>
</comment>
<feature type="repeat" description="Hemopexin" evidence="10">
    <location>
        <begin position="258"/>
        <end position="309"/>
    </location>
</feature>
<dbReference type="Gene3D" id="2.110.10.10">
    <property type="entry name" value="Hemopexin-like domain"/>
    <property type="match status" value="1"/>
</dbReference>
<evidence type="ECO:0000256" key="10">
    <source>
        <dbReference type="PROSITE-ProRule" id="PRU01011"/>
    </source>
</evidence>
<feature type="compositionally biased region" description="Basic residues" evidence="11">
    <location>
        <begin position="475"/>
        <end position="495"/>
    </location>
</feature>
<evidence type="ECO:0000256" key="9">
    <source>
        <dbReference type="PIRSR" id="PIRSR621190-2"/>
    </source>
</evidence>
<evidence type="ECO:0000313" key="14">
    <source>
        <dbReference type="EMBL" id="CAF3706076.1"/>
    </source>
</evidence>